<dbReference type="Proteomes" id="UP000605970">
    <property type="component" value="Unassembled WGS sequence"/>
</dbReference>
<evidence type="ECO:0000256" key="10">
    <source>
        <dbReference type="SAM" id="Phobius"/>
    </source>
</evidence>
<feature type="region of interest" description="Disordered" evidence="9">
    <location>
        <begin position="389"/>
        <end position="468"/>
    </location>
</feature>
<feature type="transmembrane region" description="Helical" evidence="10">
    <location>
        <begin position="21"/>
        <end position="39"/>
    </location>
</feature>
<accession>A0A8S9ZV45</accession>
<name>A0A8S9ZV45_9BILA</name>
<feature type="region of interest" description="Disordered" evidence="9">
    <location>
        <begin position="760"/>
        <end position="802"/>
    </location>
</feature>
<feature type="transmembrane region" description="Helical" evidence="10">
    <location>
        <begin position="74"/>
        <end position="92"/>
    </location>
</feature>
<dbReference type="GO" id="GO:0023041">
    <property type="term" value="P:neuronal signal transduction"/>
    <property type="evidence" value="ECO:0007669"/>
    <property type="project" value="InterPro"/>
</dbReference>
<keyword evidence="3 10" id="KW-0812">Transmembrane</keyword>
<dbReference type="EMBL" id="JABEBT010000019">
    <property type="protein sequence ID" value="KAF7637489.1"/>
    <property type="molecule type" value="Genomic_DNA"/>
</dbReference>
<keyword evidence="6 10" id="KW-0472">Membrane</keyword>
<evidence type="ECO:0000256" key="5">
    <source>
        <dbReference type="ARBA" id="ARBA00022989"/>
    </source>
</evidence>
<dbReference type="AlphaFoldDB" id="A0A8S9ZV45"/>
<dbReference type="GO" id="GO:0008017">
    <property type="term" value="F:microtubule binding"/>
    <property type="evidence" value="ECO:0007669"/>
    <property type="project" value="TreeGrafter"/>
</dbReference>
<evidence type="ECO:0000256" key="3">
    <source>
        <dbReference type="ARBA" id="ARBA00022692"/>
    </source>
</evidence>
<feature type="compositionally biased region" description="Polar residues" evidence="9">
    <location>
        <begin position="417"/>
        <end position="429"/>
    </location>
</feature>
<evidence type="ECO:0000256" key="6">
    <source>
        <dbReference type="ARBA" id="ARBA00023136"/>
    </source>
</evidence>
<gene>
    <name evidence="11" type="ORF">Mgra_00003004</name>
</gene>
<dbReference type="OrthoDB" id="10071111at2759"/>
<comment type="subcellular location">
    <subcellularLocation>
        <location evidence="1">Nucleus membrane</location>
        <topology evidence="1">Multi-pass membrane protein</topology>
    </subcellularLocation>
    <subcellularLocation>
        <location evidence="2">Rough endoplasmic reticulum membrane</location>
        <topology evidence="2">Multi-pass membrane protein</topology>
    </subcellularLocation>
</comment>
<feature type="coiled-coil region" evidence="8">
    <location>
        <begin position="515"/>
        <end position="733"/>
    </location>
</feature>
<keyword evidence="5 10" id="KW-1133">Transmembrane helix</keyword>
<feature type="compositionally biased region" description="Low complexity" evidence="9">
    <location>
        <begin position="440"/>
        <end position="450"/>
    </location>
</feature>
<evidence type="ECO:0000256" key="7">
    <source>
        <dbReference type="ARBA" id="ARBA00023242"/>
    </source>
</evidence>
<evidence type="ECO:0000313" key="12">
    <source>
        <dbReference type="Proteomes" id="UP000605970"/>
    </source>
</evidence>
<organism evidence="11 12">
    <name type="scientific">Meloidogyne graminicola</name>
    <dbReference type="NCBI Taxonomy" id="189291"/>
    <lineage>
        <taxon>Eukaryota</taxon>
        <taxon>Metazoa</taxon>
        <taxon>Ecdysozoa</taxon>
        <taxon>Nematoda</taxon>
        <taxon>Chromadorea</taxon>
        <taxon>Rhabditida</taxon>
        <taxon>Tylenchina</taxon>
        <taxon>Tylenchomorpha</taxon>
        <taxon>Tylenchoidea</taxon>
        <taxon>Meloidogynidae</taxon>
        <taxon>Meloidogyninae</taxon>
        <taxon>Meloidogyne</taxon>
    </lineage>
</organism>
<dbReference type="GO" id="GO:0031965">
    <property type="term" value="C:nuclear membrane"/>
    <property type="evidence" value="ECO:0007669"/>
    <property type="project" value="UniProtKB-SubCell"/>
</dbReference>
<dbReference type="PANTHER" id="PTHR13289">
    <property type="entry name" value="PROTEIN PHOSPHATASE 1-BINDING PROTEIN BIFOCAL"/>
    <property type="match status" value="1"/>
</dbReference>
<keyword evidence="12" id="KW-1185">Reference proteome</keyword>
<dbReference type="Pfam" id="PF09726">
    <property type="entry name" value="Macoilin"/>
    <property type="match status" value="3"/>
</dbReference>
<feature type="transmembrane region" description="Helical" evidence="10">
    <location>
        <begin position="45"/>
        <end position="67"/>
    </location>
</feature>
<evidence type="ECO:0000313" key="11">
    <source>
        <dbReference type="EMBL" id="KAF7637489.1"/>
    </source>
</evidence>
<reference evidence="11" key="1">
    <citation type="journal article" date="2020" name="Ecol. Evol.">
        <title>Genome structure and content of the rice root-knot nematode (Meloidogyne graminicola).</title>
        <authorList>
            <person name="Phan N.T."/>
            <person name="Danchin E.G.J."/>
            <person name="Klopp C."/>
            <person name="Perfus-Barbeoch L."/>
            <person name="Kozlowski D.K."/>
            <person name="Koutsovoulos G.D."/>
            <person name="Lopez-Roques C."/>
            <person name="Bouchez O."/>
            <person name="Zahm M."/>
            <person name="Besnard G."/>
            <person name="Bellafiore S."/>
        </authorList>
    </citation>
    <scope>NUCLEOTIDE SEQUENCE</scope>
    <source>
        <strain evidence="11">VN-18</strain>
    </source>
</reference>
<keyword evidence="7" id="KW-0539">Nucleus</keyword>
<evidence type="ECO:0008006" key="13">
    <source>
        <dbReference type="Google" id="ProtNLM"/>
    </source>
</evidence>
<comment type="caution">
    <text evidence="11">The sequence shown here is derived from an EMBL/GenBank/DDBJ whole genome shotgun (WGS) entry which is preliminary data.</text>
</comment>
<dbReference type="GO" id="GO:0030867">
    <property type="term" value="C:rough endoplasmic reticulum membrane"/>
    <property type="evidence" value="ECO:0007669"/>
    <property type="project" value="UniProtKB-SubCell"/>
</dbReference>
<protein>
    <recommendedName>
        <fullName evidence="13">Macoilin</fullName>
    </recommendedName>
</protein>
<proteinExistence type="predicted"/>
<evidence type="ECO:0000256" key="9">
    <source>
        <dbReference type="SAM" id="MobiDB-lite"/>
    </source>
</evidence>
<feature type="compositionally biased region" description="Low complexity" evidence="9">
    <location>
        <begin position="458"/>
        <end position="468"/>
    </location>
</feature>
<feature type="compositionally biased region" description="Polar residues" evidence="9">
    <location>
        <begin position="389"/>
        <end position="401"/>
    </location>
</feature>
<sequence length="892" mass="99703">MKRYRAVDAPPKFRRTLKGRGGRIGESAFSVFFVCVTATSDLVCYLFIPIQVLIFLASTYVWVQFVYQASDRGICLPSIFLWALFIIFEYSVRYRFDNATWYLTRTSWVTAGLFPSTADSVSVGSPSSSASSTSPRLELYRPFAAHCIGFPVVTLGFRVKSFFSNWRMRIRRDEVRRQNEFYERILADALPASFENRKHFISSRSHFSIEQQETFDFDSNSGFSTTEFLNGLDGPQSTFPRLCSNSTSAPPLAAICASPLNSSCSGITSSFSSVFKNSSITNNNAIIDNLSKKQQRLSKQSKQQNEALKRNGISNTALEKSWRGTAKTMIVNNGSNIFQVRNLLLNAFRLCCLFVLSTLGHLFSSLTPSMQQTIERLLSKLRGVNNSISGGQDDLISSSGDGSHVAEEEDDWERDSYQTIHLDSSTVQSGKRRTRRPRGLSTLSSNSTTTIEHLQQQSSSTAKTPTTTSSCSISCVNGDFSLAQNAGGNNGNSFDLALTDSGEQIRDNTIKINEIKQLLKQKQILEQSVEKLKNELKTSRNGENDLRSQLASAQQQEQSTRCEWRQYEREQKQKLEQIEQKNRQLGKQNEHFKTNIQALEKRLGELQLKKLEIERELANERLTKQQQLNAVADHSNRNIQENGELQKQKLINMDKELKQLKREMKNKDEFCSKLDEEIRRLTASRNDESKQKETLRQKNFLLEQTLSAENRLKQDLFRALNDSKAEIASMKAQLRAKHTKDQADMMNAFSSISSENNLFQNGGTFTKNGEKEGGSLSTGSSPTQQQFPSLNTQKSLTPPPLSVASSTLNLEQLLQATQNMSYSLSPIVNSNGITGSSSGIQQNGQNCTTSSPYINSEASEMLAVGGHRVGANINFNSSNPANTNNKNCGGGQ</sequence>
<keyword evidence="8" id="KW-0175">Coiled coil</keyword>
<dbReference type="PANTHER" id="PTHR13289:SF6">
    <property type="entry name" value="MACOILIN"/>
    <property type="match status" value="1"/>
</dbReference>
<evidence type="ECO:0000256" key="4">
    <source>
        <dbReference type="ARBA" id="ARBA00022824"/>
    </source>
</evidence>
<keyword evidence="4" id="KW-0256">Endoplasmic reticulum</keyword>
<evidence type="ECO:0000256" key="8">
    <source>
        <dbReference type="SAM" id="Coils"/>
    </source>
</evidence>
<evidence type="ECO:0000256" key="1">
    <source>
        <dbReference type="ARBA" id="ARBA00004232"/>
    </source>
</evidence>
<dbReference type="GO" id="GO:0006935">
    <property type="term" value="P:chemotaxis"/>
    <property type="evidence" value="ECO:0007669"/>
    <property type="project" value="TreeGrafter"/>
</dbReference>
<evidence type="ECO:0000256" key="2">
    <source>
        <dbReference type="ARBA" id="ARBA00004269"/>
    </source>
</evidence>
<feature type="compositionally biased region" description="Polar residues" evidence="9">
    <location>
        <begin position="775"/>
        <end position="796"/>
    </location>
</feature>
<dbReference type="InterPro" id="IPR019130">
    <property type="entry name" value="Macoilin"/>
</dbReference>